<feature type="domain" description="Glycosyltransferase 99 N-terminal" evidence="8">
    <location>
        <begin position="4"/>
        <end position="180"/>
    </location>
</feature>
<feature type="coiled-coil region" evidence="5">
    <location>
        <begin position="397"/>
        <end position="484"/>
    </location>
</feature>
<dbReference type="Gene3D" id="3.90.550.10">
    <property type="entry name" value="Spore Coat Polysaccharide Biosynthesis Protein SpsA, Chain A"/>
    <property type="match status" value="1"/>
</dbReference>
<dbReference type="Pfam" id="PF21912">
    <property type="entry name" value="Glyco_transf_99"/>
    <property type="match status" value="1"/>
</dbReference>
<dbReference type="Pfam" id="PF00535">
    <property type="entry name" value="Glycos_transf_2"/>
    <property type="match status" value="1"/>
</dbReference>
<organism evidence="9 10">
    <name type="scientific">Pseudomonas fluorescens</name>
    <dbReference type="NCBI Taxonomy" id="294"/>
    <lineage>
        <taxon>Bacteria</taxon>
        <taxon>Pseudomonadati</taxon>
        <taxon>Pseudomonadota</taxon>
        <taxon>Gammaproteobacteria</taxon>
        <taxon>Pseudomonadales</taxon>
        <taxon>Pseudomonadaceae</taxon>
        <taxon>Pseudomonas</taxon>
    </lineage>
</organism>
<dbReference type="Pfam" id="PF00534">
    <property type="entry name" value="Glycos_transf_1"/>
    <property type="match status" value="1"/>
</dbReference>
<evidence type="ECO:0000256" key="1">
    <source>
        <dbReference type="ARBA" id="ARBA00006739"/>
    </source>
</evidence>
<protein>
    <recommendedName>
        <fullName evidence="11">Glycosyltransferase</fullName>
    </recommendedName>
</protein>
<evidence type="ECO:0000256" key="5">
    <source>
        <dbReference type="SAM" id="Coils"/>
    </source>
</evidence>
<accession>A0A5E7HHX8</accession>
<dbReference type="InterPro" id="IPR001173">
    <property type="entry name" value="Glyco_trans_2-like"/>
</dbReference>
<reference evidence="9 10" key="1">
    <citation type="submission" date="2019-09" db="EMBL/GenBank/DDBJ databases">
        <authorList>
            <person name="Chandra G."/>
            <person name="Truman W A."/>
        </authorList>
    </citation>
    <scope>NUCLEOTIDE SEQUENCE [LARGE SCALE GENOMIC DNA]</scope>
    <source>
        <strain evidence="9">PS862</strain>
    </source>
</reference>
<evidence type="ECO:0000259" key="7">
    <source>
        <dbReference type="Pfam" id="PF00535"/>
    </source>
</evidence>
<dbReference type="Gene3D" id="3.40.50.2000">
    <property type="entry name" value="Glycogen Phosphorylase B"/>
    <property type="match status" value="1"/>
</dbReference>
<name>A0A5E7HHX8_PSEFL</name>
<dbReference type="Gene3D" id="3.40.50.11090">
    <property type="match status" value="1"/>
</dbReference>
<keyword evidence="2" id="KW-0997">Cell inner membrane</keyword>
<keyword evidence="4" id="KW-0808">Transferase</keyword>
<keyword evidence="2" id="KW-0472">Membrane</keyword>
<keyword evidence="3" id="KW-0328">Glycosyltransferase</keyword>
<dbReference type="SUPFAM" id="SSF53448">
    <property type="entry name" value="Nucleotide-diphospho-sugar transferases"/>
    <property type="match status" value="1"/>
</dbReference>
<gene>
    <name evidence="9" type="ORF">PS862_00869</name>
</gene>
<evidence type="ECO:0008006" key="11">
    <source>
        <dbReference type="Google" id="ProtNLM"/>
    </source>
</evidence>
<dbReference type="GO" id="GO:0016757">
    <property type="term" value="F:glycosyltransferase activity"/>
    <property type="evidence" value="ECO:0007669"/>
    <property type="project" value="UniProtKB-KW"/>
</dbReference>
<evidence type="ECO:0000313" key="9">
    <source>
        <dbReference type="EMBL" id="VVO62017.1"/>
    </source>
</evidence>
<dbReference type="RefSeq" id="WP_150783296.1">
    <property type="nucleotide sequence ID" value="NZ_CABVII010000003.1"/>
</dbReference>
<dbReference type="AlphaFoldDB" id="A0A5E7HHX8"/>
<evidence type="ECO:0000259" key="8">
    <source>
        <dbReference type="Pfam" id="PF21912"/>
    </source>
</evidence>
<feature type="domain" description="Glycosyl transferase family 1" evidence="6">
    <location>
        <begin position="1101"/>
        <end position="1201"/>
    </location>
</feature>
<evidence type="ECO:0000259" key="6">
    <source>
        <dbReference type="Pfam" id="PF00534"/>
    </source>
</evidence>
<keyword evidence="5" id="KW-0175">Coiled coil</keyword>
<evidence type="ECO:0000313" key="10">
    <source>
        <dbReference type="Proteomes" id="UP000385207"/>
    </source>
</evidence>
<comment type="similarity">
    <text evidence="1">Belongs to the glycosyltransferase 2 family.</text>
</comment>
<evidence type="ECO:0000256" key="4">
    <source>
        <dbReference type="ARBA" id="ARBA00022679"/>
    </source>
</evidence>
<dbReference type="CDD" id="cd04186">
    <property type="entry name" value="GT_2_like_c"/>
    <property type="match status" value="1"/>
</dbReference>
<dbReference type="InterPro" id="IPR054112">
    <property type="entry name" value="Glyco_transf_99_N"/>
</dbReference>
<sequence length="1231" mass="139254">MIAVFLPPYAFRGVSAPYLWVFYRFLKINDERIMFIIGEEYLPDQTNEKASTRWEFLESSQERLGYTIPTSEEISRHDLHFLSPVFFDELLSSNNNNPNATFKELLTVPIPALTAEIESILDNYNGTIESLVTWCNCPSLSEAANRFGIPVIHLELGPLRDPDYRSTMYFDFTGVNGNTEAKTRYESLQAPINTTISTRQLLDYFQTERSIKPSETVDENDLKVGVVLQVEDDSNLIAFGNGFDNRSALSYAQLHFPTTDLLVRSHPGSLFRVKPSDFAVDESANSIKFIKRCKNLLTINSSVGLEALLQSKPVNILGECSYKFITEAKSVEEQTDRLAFYLFSYLIPAGLAFDFNYLRFRLRSKNESDIVKYHLKHYSSNKSALEPKESLKDMIETEVQAQQIDNLNRTIDELIENVDELNETVDNLNKVIESNTTDLNNLTQKIVSTEQHTAQLSSMMNRENKDLEKQLQDTLQNLRNVERLLFISRAHVDGLLTSTSWSITRPLRTIRNQLYRIHQLKKALSIARLHFGSPAILAKKAYTIYRREGLSGVRARVRHLLESSSLPTQSYVHKERAASREIHRHTSSVDIIVCVHNALSDVKNCLESINCFTLPPFRLIIVDDGSAIETQQFLSNYAKKQGCVIHRNEIAGGYTKAANTGLKISDAEFSVLLNSDTIVTPYWLERLLDCANSDTKIGIVGPLSNTASWQSVPDIFDVNGDWTDNPLPKGLTIQEYADEIARESLRIYPKVGFINGFCFLIKRSLITEIGIFDEEVFGRGYGEENDFCLRAAKAGWQLAIADDAYVYHAQSKSYSHERRMELSKAAGVNLANKHGQAIIDQQLNITANHPALEYIRKRTSLIQDKMDTRKSLESFQGKRLLFVLPARTAGGGGNIILLEAAKLIANGVDAQIVNLRSNKEIFEVSHPYNTVPAHYIYTPEELSEFAQHFDAVIATLYLTVEWILPLVKQNSRQKFGYYIQDFEPDFFPEGSTEYIRAWNSYTLIDQMKLITKTEWNRDVLMKRLGVDCEVIGADFDDNEFRPDSACRINSHPLTITAMVRPATPRRSPELTMQILSRLKSTFGNSVTIKTFGAEQSDPSYQNLSNDFQHECLGELNATQVSHLLRTTDVFLDYSTFQAMGLTAMEAASSGAVNVGPINGGLSEIIIDSETGILVDTRNEEMCYTKTCEIIRDAQRRIDIGKKSLSITKYYPEQAALKLMTSLFNDDRAGKQ</sequence>
<feature type="domain" description="Glycosyltransferase 2-like" evidence="7">
    <location>
        <begin position="591"/>
        <end position="768"/>
    </location>
</feature>
<dbReference type="InterPro" id="IPR029044">
    <property type="entry name" value="Nucleotide-diphossugar_trans"/>
</dbReference>
<dbReference type="OrthoDB" id="5123492at2"/>
<dbReference type="PANTHER" id="PTHR43179">
    <property type="entry name" value="RHAMNOSYLTRANSFERASE WBBL"/>
    <property type="match status" value="1"/>
</dbReference>
<evidence type="ECO:0000256" key="3">
    <source>
        <dbReference type="ARBA" id="ARBA00022676"/>
    </source>
</evidence>
<dbReference type="InterPro" id="IPR001296">
    <property type="entry name" value="Glyco_trans_1"/>
</dbReference>
<dbReference type="Proteomes" id="UP000385207">
    <property type="component" value="Unassembled WGS sequence"/>
</dbReference>
<dbReference type="EMBL" id="CABVII010000003">
    <property type="protein sequence ID" value="VVO62017.1"/>
    <property type="molecule type" value="Genomic_DNA"/>
</dbReference>
<dbReference type="GO" id="GO:0000271">
    <property type="term" value="P:polysaccharide biosynthetic process"/>
    <property type="evidence" value="ECO:0007669"/>
    <property type="project" value="InterPro"/>
</dbReference>
<dbReference type="SUPFAM" id="SSF53756">
    <property type="entry name" value="UDP-Glycosyltransferase/glycogen phosphorylase"/>
    <property type="match status" value="1"/>
</dbReference>
<dbReference type="PANTHER" id="PTHR43179:SF12">
    <property type="entry name" value="GALACTOFURANOSYLTRANSFERASE GLFT2"/>
    <property type="match status" value="1"/>
</dbReference>
<dbReference type="InterPro" id="IPR007833">
    <property type="entry name" value="Capsule_polysaccharide_synth"/>
</dbReference>
<dbReference type="GO" id="GO:0015774">
    <property type="term" value="P:polysaccharide transport"/>
    <property type="evidence" value="ECO:0007669"/>
    <property type="project" value="InterPro"/>
</dbReference>
<proteinExistence type="inferred from homology"/>
<dbReference type="Pfam" id="PF05159">
    <property type="entry name" value="Capsule_synth"/>
    <property type="match status" value="1"/>
</dbReference>
<evidence type="ECO:0000256" key="2">
    <source>
        <dbReference type="ARBA" id="ARBA00022519"/>
    </source>
</evidence>
<keyword evidence="2" id="KW-1003">Cell membrane</keyword>